<proteinExistence type="predicted"/>
<dbReference type="EMBL" id="JAGEPF010000028">
    <property type="protein sequence ID" value="MBO2463606.1"/>
    <property type="molecule type" value="Genomic_DNA"/>
</dbReference>
<accession>A0ABS3S3M0</accession>
<dbReference type="RefSeq" id="WP_208249176.1">
    <property type="nucleotide sequence ID" value="NZ_JAGEPF010000028.1"/>
</dbReference>
<evidence type="ECO:0000313" key="2">
    <source>
        <dbReference type="Proteomes" id="UP000680206"/>
    </source>
</evidence>
<gene>
    <name evidence="1" type="ORF">J4709_39160</name>
</gene>
<protein>
    <recommendedName>
        <fullName evidence="3">TetR family transcriptional regulator</fullName>
    </recommendedName>
</protein>
<evidence type="ECO:0000313" key="1">
    <source>
        <dbReference type="EMBL" id="MBO2463606.1"/>
    </source>
</evidence>
<reference evidence="1 2" key="1">
    <citation type="submission" date="2021-03" db="EMBL/GenBank/DDBJ databases">
        <title>Actinomadura violae sp. nov., isolated from lichen in Thailand.</title>
        <authorList>
            <person name="Kanchanasin P."/>
            <person name="Saeng-In P."/>
            <person name="Phongsopitanun W."/>
            <person name="Yuki M."/>
            <person name="Kudo T."/>
            <person name="Ohkuma M."/>
            <person name="Tanasupawat S."/>
        </authorList>
    </citation>
    <scope>NUCLEOTIDE SEQUENCE [LARGE SCALE GENOMIC DNA]</scope>
    <source>
        <strain evidence="1 2">LCR2-06</strain>
    </source>
</reference>
<keyword evidence="2" id="KW-1185">Reference proteome</keyword>
<name>A0ABS3S3M0_9ACTN</name>
<dbReference type="SUPFAM" id="SSF48498">
    <property type="entry name" value="Tetracyclin repressor-like, C-terminal domain"/>
    <property type="match status" value="1"/>
</dbReference>
<organism evidence="1 2">
    <name type="scientific">Actinomadura violacea</name>
    <dbReference type="NCBI Taxonomy" id="2819934"/>
    <lineage>
        <taxon>Bacteria</taxon>
        <taxon>Bacillati</taxon>
        <taxon>Actinomycetota</taxon>
        <taxon>Actinomycetes</taxon>
        <taxon>Streptosporangiales</taxon>
        <taxon>Thermomonosporaceae</taxon>
        <taxon>Actinomadura</taxon>
    </lineage>
</organism>
<dbReference type="Proteomes" id="UP000680206">
    <property type="component" value="Unassembled WGS sequence"/>
</dbReference>
<evidence type="ECO:0008006" key="3">
    <source>
        <dbReference type="Google" id="ProtNLM"/>
    </source>
</evidence>
<comment type="caution">
    <text evidence="1">The sequence shown here is derived from an EMBL/GenBank/DDBJ whole genome shotgun (WGS) entry which is preliminary data.</text>
</comment>
<dbReference type="InterPro" id="IPR036271">
    <property type="entry name" value="Tet_transcr_reg_TetR-rel_C_sf"/>
</dbReference>
<sequence>MLISLGRRDLGEQAVRAILAPARDEVIGYLGRGQQEGLFADHLPAPVLAQALEAMLLTLIEMNTTSGWADSAGEAAATACLIASGVTPQSAARYVKAARKDNRNAAT</sequence>